<feature type="transmembrane region" description="Helical" evidence="1">
    <location>
        <begin position="85"/>
        <end position="104"/>
    </location>
</feature>
<proteinExistence type="predicted"/>
<dbReference type="Pfam" id="PF14808">
    <property type="entry name" value="TMEM164"/>
    <property type="match status" value="1"/>
</dbReference>
<gene>
    <name evidence="2" type="ORF">BJY14_003536</name>
</gene>
<dbReference type="RefSeq" id="WP_179844615.1">
    <property type="nucleotide sequence ID" value="NZ_JACCBA010000001.1"/>
</dbReference>
<keyword evidence="1" id="KW-0472">Membrane</keyword>
<dbReference type="Proteomes" id="UP000529783">
    <property type="component" value="Unassembled WGS sequence"/>
</dbReference>
<dbReference type="EMBL" id="JACCBA010000001">
    <property type="protein sequence ID" value="NYD47553.1"/>
    <property type="molecule type" value="Genomic_DNA"/>
</dbReference>
<evidence type="ECO:0000256" key="1">
    <source>
        <dbReference type="SAM" id="Phobius"/>
    </source>
</evidence>
<feature type="transmembrane region" description="Helical" evidence="1">
    <location>
        <begin position="168"/>
        <end position="188"/>
    </location>
</feature>
<feature type="transmembrane region" description="Helical" evidence="1">
    <location>
        <begin position="111"/>
        <end position="130"/>
    </location>
</feature>
<evidence type="ECO:0000313" key="3">
    <source>
        <dbReference type="Proteomes" id="UP000529783"/>
    </source>
</evidence>
<dbReference type="AlphaFoldDB" id="A0A7Y9EGX7"/>
<feature type="transmembrane region" description="Helical" evidence="1">
    <location>
        <begin position="136"/>
        <end position="156"/>
    </location>
</feature>
<dbReference type="NCBIfam" id="TIGR02206">
    <property type="entry name" value="intg_mem_TP0381"/>
    <property type="match status" value="1"/>
</dbReference>
<dbReference type="InterPro" id="IPR011737">
    <property type="entry name" value="CHP02206_TP0381"/>
</dbReference>
<protein>
    <submittedName>
        <fullName evidence="2">Putative integral membrane protein (TIGR02206 family)</fullName>
    </submittedName>
</protein>
<evidence type="ECO:0000313" key="2">
    <source>
        <dbReference type="EMBL" id="NYD47553.1"/>
    </source>
</evidence>
<name>A0A7Y9EGX7_9ACTN</name>
<sequence length="255" mass="27613">MPLTVDGRFAPYGPSHWAALGLFAIGCAGLVLLGRAQRAGAEPGSEFGGQARGFSRAYALAIVYVMIGTQAHTLLPGQWRLGGSLPLQLCDVAWVASVGALWTLGRRWFALTYYWGLTLSVQGLLTPALNGADYPGIDYLGFFGMHLMIVWSAVYLTWGLGMRPDRGGYGFAVAVTVAWAVATFVFNLSAGTNYGYLNAKPGTGSVLDLMGPWPWYVLVEALVILLGWALITWPWTRASRRGRTSPPPEATRQRL</sequence>
<feature type="transmembrane region" description="Helical" evidence="1">
    <location>
        <begin position="16"/>
        <end position="36"/>
    </location>
</feature>
<accession>A0A7Y9EGX7</accession>
<keyword evidence="3" id="KW-1185">Reference proteome</keyword>
<comment type="caution">
    <text evidence="2">The sequence shown here is derived from an EMBL/GenBank/DDBJ whole genome shotgun (WGS) entry which is preliminary data.</text>
</comment>
<reference evidence="2 3" key="1">
    <citation type="submission" date="2020-07" db="EMBL/GenBank/DDBJ databases">
        <title>Sequencing the genomes of 1000 actinobacteria strains.</title>
        <authorList>
            <person name="Klenk H.-P."/>
        </authorList>
    </citation>
    <scope>NUCLEOTIDE SEQUENCE [LARGE SCALE GENOMIC DNA]</scope>
    <source>
        <strain evidence="2 3">DSM 40398</strain>
    </source>
</reference>
<organism evidence="2 3">
    <name type="scientific">Actinomadura luteofluorescens</name>
    <dbReference type="NCBI Taxonomy" id="46163"/>
    <lineage>
        <taxon>Bacteria</taxon>
        <taxon>Bacillati</taxon>
        <taxon>Actinomycetota</taxon>
        <taxon>Actinomycetes</taxon>
        <taxon>Streptosporangiales</taxon>
        <taxon>Thermomonosporaceae</taxon>
        <taxon>Actinomadura</taxon>
    </lineage>
</organism>
<keyword evidence="1" id="KW-1133">Transmembrane helix</keyword>
<feature type="transmembrane region" description="Helical" evidence="1">
    <location>
        <begin position="213"/>
        <end position="233"/>
    </location>
</feature>
<feature type="transmembrane region" description="Helical" evidence="1">
    <location>
        <begin position="57"/>
        <end position="79"/>
    </location>
</feature>
<keyword evidence="1" id="KW-0812">Transmembrane</keyword>